<comment type="caution">
    <text evidence="3">The sequence shown here is derived from an EMBL/GenBank/DDBJ whole genome shotgun (WGS) entry which is preliminary data.</text>
</comment>
<dbReference type="EMBL" id="LKEV01000002">
    <property type="protein sequence ID" value="KQB86944.1"/>
    <property type="molecule type" value="Genomic_DNA"/>
</dbReference>
<evidence type="ECO:0008006" key="5">
    <source>
        <dbReference type="Google" id="ProtNLM"/>
    </source>
</evidence>
<evidence type="ECO:0000313" key="4">
    <source>
        <dbReference type="Proteomes" id="UP000050488"/>
    </source>
</evidence>
<keyword evidence="2" id="KW-0472">Membrane</keyword>
<name>A0A0Q0ZAK4_9CORY</name>
<feature type="transmembrane region" description="Helical" evidence="2">
    <location>
        <begin position="41"/>
        <end position="60"/>
    </location>
</feature>
<feature type="transmembrane region" description="Helical" evidence="2">
    <location>
        <begin position="72"/>
        <end position="92"/>
    </location>
</feature>
<dbReference type="Proteomes" id="UP000050488">
    <property type="component" value="Unassembled WGS sequence"/>
</dbReference>
<keyword evidence="4" id="KW-1185">Reference proteome</keyword>
<dbReference type="PATRIC" id="fig|1544413.3.peg.1162"/>
<dbReference type="STRING" id="1544413.Clow_01155"/>
<sequence length="156" mass="16906">MNTSSSPSSRGTGRGSGRGAEPEYGPLGPGHAPEKDPMKGIAGVMAATMSMEAITFYLALTVIARVDGGEHWTTFNAVYVTVMATVMLVVSFMQRRRWAIPVNIALQAVALAGGFIIHYSLGIVAAVFIVVWWYVLHLRSNLIARMKRGLLTTQHM</sequence>
<keyword evidence="2" id="KW-1133">Transmembrane helix</keyword>
<dbReference type="OrthoDB" id="4773077at2"/>
<dbReference type="Pfam" id="PF14017">
    <property type="entry name" value="DUF4233"/>
    <property type="match status" value="1"/>
</dbReference>
<proteinExistence type="predicted"/>
<dbReference type="InterPro" id="IPR025327">
    <property type="entry name" value="DUF4233"/>
</dbReference>
<accession>A0A0Q0ZAK4</accession>
<evidence type="ECO:0000313" key="3">
    <source>
        <dbReference type="EMBL" id="KQB86944.1"/>
    </source>
</evidence>
<dbReference type="AlphaFoldDB" id="A0A0Q0ZAK4"/>
<organism evidence="3 4">
    <name type="scientific">Corynebacterium lowii</name>
    <dbReference type="NCBI Taxonomy" id="1544413"/>
    <lineage>
        <taxon>Bacteria</taxon>
        <taxon>Bacillati</taxon>
        <taxon>Actinomycetota</taxon>
        <taxon>Actinomycetes</taxon>
        <taxon>Mycobacteriales</taxon>
        <taxon>Corynebacteriaceae</taxon>
        <taxon>Corynebacterium</taxon>
    </lineage>
</organism>
<evidence type="ECO:0000256" key="1">
    <source>
        <dbReference type="SAM" id="MobiDB-lite"/>
    </source>
</evidence>
<gene>
    <name evidence="3" type="ORF">Clow_01155</name>
</gene>
<feature type="transmembrane region" description="Helical" evidence="2">
    <location>
        <begin position="104"/>
        <end position="135"/>
    </location>
</feature>
<protein>
    <recommendedName>
        <fullName evidence="5">DUF4233 domain-containing protein</fullName>
    </recommendedName>
</protein>
<feature type="compositionally biased region" description="Low complexity" evidence="1">
    <location>
        <begin position="1"/>
        <end position="11"/>
    </location>
</feature>
<evidence type="ECO:0000256" key="2">
    <source>
        <dbReference type="SAM" id="Phobius"/>
    </source>
</evidence>
<keyword evidence="2" id="KW-0812">Transmembrane</keyword>
<reference evidence="3 4" key="1">
    <citation type="submission" date="2015-10" db="EMBL/GenBank/DDBJ databases">
        <title>Corynebacteirum lowii and Corynebacterium oculi species nova, derived from human clinical disease and and emended description of Corynebacterium mastiditis.</title>
        <authorList>
            <person name="Bernard K."/>
            <person name="Pacheco A.L."/>
            <person name="Mcdougall C."/>
            <person name="Burtx T."/>
            <person name="Weibe D."/>
            <person name="Tyler S."/>
            <person name="Olson A.B."/>
            <person name="Cnockaert M."/>
            <person name="Eguchi H."/>
            <person name="Kuwahara T."/>
            <person name="Nakayama-Imaohji H."/>
            <person name="Boudewijins M."/>
            <person name="Van Hoecke F."/>
            <person name="Bernier A.-M."/>
            <person name="Vandamme P."/>
        </authorList>
    </citation>
    <scope>NUCLEOTIDE SEQUENCE [LARGE SCALE GENOMIC DNA]</scope>
    <source>
        <strain evidence="3 4">NML 130206</strain>
    </source>
</reference>
<feature type="region of interest" description="Disordered" evidence="1">
    <location>
        <begin position="1"/>
        <end position="35"/>
    </location>
</feature>